<keyword evidence="5" id="KW-1185">Reference proteome</keyword>
<comment type="caution">
    <text evidence="4">The sequence shown here is derived from an EMBL/GenBank/DDBJ whole genome shotgun (WGS) entry which is preliminary data.</text>
</comment>
<dbReference type="InterPro" id="IPR050832">
    <property type="entry name" value="Bact_Acetyltransf"/>
</dbReference>
<dbReference type="InterPro" id="IPR000182">
    <property type="entry name" value="GNAT_dom"/>
</dbReference>
<gene>
    <name evidence="4" type="ORF">Q5741_08590</name>
</gene>
<sequence>MLLRLSQLKDAGQLMDLDALIWDVHTAPAPVIWRTKELFLRSSPPGSQIVAVDEDERLCGYLGFRHPMGAESNRHVWEIAVAVHPSYQRQGIGHALMNSIKGVAREKGIRKLRLRVLSSNTAAISFYKRCGFVEEGRLVGEFYLEEQYVDDVLMAVHIR</sequence>
<reference evidence="4 5" key="1">
    <citation type="submission" date="2023-07" db="EMBL/GenBank/DDBJ databases">
        <title>Paenibacillus sp. JX-17 nov. isolated from soil.</title>
        <authorList>
            <person name="Wan Y."/>
            <person name="Liu B."/>
        </authorList>
    </citation>
    <scope>NUCLEOTIDE SEQUENCE [LARGE SCALE GENOMIC DNA]</scope>
    <source>
        <strain evidence="4 5">JX-17</strain>
    </source>
</reference>
<dbReference type="PROSITE" id="PS51186">
    <property type="entry name" value="GNAT"/>
    <property type="match status" value="1"/>
</dbReference>
<dbReference type="PANTHER" id="PTHR43877">
    <property type="entry name" value="AMINOALKYLPHOSPHONATE N-ACETYLTRANSFERASE-RELATED-RELATED"/>
    <property type="match status" value="1"/>
</dbReference>
<evidence type="ECO:0000313" key="4">
    <source>
        <dbReference type="EMBL" id="MDO7906474.1"/>
    </source>
</evidence>
<dbReference type="Gene3D" id="3.40.630.30">
    <property type="match status" value="1"/>
</dbReference>
<evidence type="ECO:0000256" key="1">
    <source>
        <dbReference type="ARBA" id="ARBA00022679"/>
    </source>
</evidence>
<accession>A0ABT9CCT7</accession>
<dbReference type="RefSeq" id="WP_305023825.1">
    <property type="nucleotide sequence ID" value="NZ_JAUQTB010000003.1"/>
</dbReference>
<keyword evidence="2" id="KW-0012">Acyltransferase</keyword>
<dbReference type="Proteomes" id="UP001240171">
    <property type="component" value="Unassembled WGS sequence"/>
</dbReference>
<proteinExistence type="predicted"/>
<name>A0ABT9CCT7_9BACL</name>
<dbReference type="InterPro" id="IPR016181">
    <property type="entry name" value="Acyl_CoA_acyltransferase"/>
</dbReference>
<organism evidence="4 5">
    <name type="scientific">Paenibacillus lacisoli</name>
    <dbReference type="NCBI Taxonomy" id="3064525"/>
    <lineage>
        <taxon>Bacteria</taxon>
        <taxon>Bacillati</taxon>
        <taxon>Bacillota</taxon>
        <taxon>Bacilli</taxon>
        <taxon>Bacillales</taxon>
        <taxon>Paenibacillaceae</taxon>
        <taxon>Paenibacillus</taxon>
    </lineage>
</organism>
<evidence type="ECO:0000313" key="5">
    <source>
        <dbReference type="Proteomes" id="UP001240171"/>
    </source>
</evidence>
<dbReference type="Pfam" id="PF00583">
    <property type="entry name" value="Acetyltransf_1"/>
    <property type="match status" value="1"/>
</dbReference>
<dbReference type="SUPFAM" id="SSF55729">
    <property type="entry name" value="Acyl-CoA N-acyltransferases (Nat)"/>
    <property type="match status" value="1"/>
</dbReference>
<protein>
    <submittedName>
        <fullName evidence="4">GNAT family N-acetyltransferase</fullName>
    </submittedName>
</protein>
<feature type="domain" description="N-acetyltransferase" evidence="3">
    <location>
        <begin position="1"/>
        <end position="159"/>
    </location>
</feature>
<evidence type="ECO:0000259" key="3">
    <source>
        <dbReference type="PROSITE" id="PS51186"/>
    </source>
</evidence>
<dbReference type="EMBL" id="JAUQTB010000003">
    <property type="protein sequence ID" value="MDO7906474.1"/>
    <property type="molecule type" value="Genomic_DNA"/>
</dbReference>
<keyword evidence="1" id="KW-0808">Transferase</keyword>
<evidence type="ECO:0000256" key="2">
    <source>
        <dbReference type="ARBA" id="ARBA00023315"/>
    </source>
</evidence>
<dbReference type="CDD" id="cd04301">
    <property type="entry name" value="NAT_SF"/>
    <property type="match status" value="1"/>
</dbReference>